<gene>
    <name evidence="2" type="ORF">SAMN05216205_4907</name>
</gene>
<keyword evidence="1" id="KW-0812">Transmembrane</keyword>
<evidence type="ECO:0000313" key="2">
    <source>
        <dbReference type="EMBL" id="SED32257.1"/>
    </source>
</evidence>
<evidence type="ECO:0000256" key="1">
    <source>
        <dbReference type="SAM" id="Phobius"/>
    </source>
</evidence>
<dbReference type="Proteomes" id="UP000199665">
    <property type="component" value="Unassembled WGS sequence"/>
</dbReference>
<keyword evidence="3" id="KW-1185">Reference proteome</keyword>
<feature type="transmembrane region" description="Helical" evidence="1">
    <location>
        <begin position="59"/>
        <end position="80"/>
    </location>
</feature>
<reference evidence="2 3" key="1">
    <citation type="submission" date="2016-10" db="EMBL/GenBank/DDBJ databases">
        <authorList>
            <person name="Varghese N."/>
            <person name="Submissions S."/>
        </authorList>
    </citation>
    <scope>NUCLEOTIDE SEQUENCE [LARGE SCALE GENOMIC DNA]</scope>
    <source>
        <strain evidence="2 3">DSM 18327</strain>
    </source>
</reference>
<organism evidence="2 3">
    <name type="scientific">Pseudomonas mohnii</name>
    <dbReference type="NCBI Taxonomy" id="395600"/>
    <lineage>
        <taxon>Bacteria</taxon>
        <taxon>Pseudomonadati</taxon>
        <taxon>Pseudomonadota</taxon>
        <taxon>Gammaproteobacteria</taxon>
        <taxon>Pseudomonadales</taxon>
        <taxon>Pseudomonadaceae</taxon>
        <taxon>Pseudomonas</taxon>
    </lineage>
</organism>
<name>A0ABY0YC86_9PSED</name>
<proteinExistence type="predicted"/>
<protein>
    <submittedName>
        <fullName evidence="2">Uncharacterized protein</fullName>
    </submittedName>
</protein>
<accession>A0ABY0YC86</accession>
<feature type="transmembrane region" description="Helical" evidence="1">
    <location>
        <begin position="12"/>
        <end position="39"/>
    </location>
</feature>
<sequence length="94" mass="10627">MRDHTDRAGIRCAAAAIALAMFITVIWGPVNTIWIAPWIYEGTSFGSLAWRKAWVVNGWILISPVVIAFGYCIFTMARAIRKDEIERESKRAAR</sequence>
<evidence type="ECO:0000313" key="3">
    <source>
        <dbReference type="Proteomes" id="UP000199665"/>
    </source>
</evidence>
<dbReference type="RefSeq" id="WP_090467890.1">
    <property type="nucleotide sequence ID" value="NZ_FNRV01000001.1"/>
</dbReference>
<keyword evidence="1" id="KW-0472">Membrane</keyword>
<comment type="caution">
    <text evidence="2">The sequence shown here is derived from an EMBL/GenBank/DDBJ whole genome shotgun (WGS) entry which is preliminary data.</text>
</comment>
<keyword evidence="1" id="KW-1133">Transmembrane helix</keyword>
<dbReference type="EMBL" id="FNRV01000001">
    <property type="protein sequence ID" value="SED32257.1"/>
    <property type="molecule type" value="Genomic_DNA"/>
</dbReference>